<evidence type="ECO:0000256" key="1">
    <source>
        <dbReference type="SAM" id="SignalP"/>
    </source>
</evidence>
<feature type="signal peptide" evidence="1">
    <location>
        <begin position="1"/>
        <end position="21"/>
    </location>
</feature>
<dbReference type="Proteomes" id="UP001589813">
    <property type="component" value="Unassembled WGS sequence"/>
</dbReference>
<comment type="caution">
    <text evidence="2">The sequence shown here is derived from an EMBL/GenBank/DDBJ whole genome shotgun (WGS) entry which is preliminary data.</text>
</comment>
<organism evidence="2 3">
    <name type="scientific">Rheinheimera tilapiae</name>
    <dbReference type="NCBI Taxonomy" id="875043"/>
    <lineage>
        <taxon>Bacteria</taxon>
        <taxon>Pseudomonadati</taxon>
        <taxon>Pseudomonadota</taxon>
        <taxon>Gammaproteobacteria</taxon>
        <taxon>Chromatiales</taxon>
        <taxon>Chromatiaceae</taxon>
        <taxon>Rheinheimera</taxon>
    </lineage>
</organism>
<dbReference type="EMBL" id="JBHLXP010000001">
    <property type="protein sequence ID" value="MFC0047633.1"/>
    <property type="molecule type" value="Genomic_DNA"/>
</dbReference>
<proteinExistence type="predicted"/>
<dbReference type="RefSeq" id="WP_377241077.1">
    <property type="nucleotide sequence ID" value="NZ_JBHLXP010000001.1"/>
</dbReference>
<feature type="chain" id="PRO_5046319415" evidence="1">
    <location>
        <begin position="22"/>
        <end position="179"/>
    </location>
</feature>
<keyword evidence="3" id="KW-1185">Reference proteome</keyword>
<sequence length="179" mass="19423">MRCHTIIPLLAVLGIPTIGTAAEPAQSSSHGAHVHGQAQLSFATDAQQVELLLESPVANLLGFEHAPGSAAEKAAWQQSQTLLQSGQWLQLPPAANCQLQQQQLNEPWSKSADPHHHADVELSLTYQCSNPAALTEVRLDLFRHAADLHQVDVQWVSGQQQGAATLTLKQREFRLVPAN</sequence>
<evidence type="ECO:0000313" key="2">
    <source>
        <dbReference type="EMBL" id="MFC0047633.1"/>
    </source>
</evidence>
<dbReference type="Pfam" id="PF10986">
    <property type="entry name" value="ZrgA"/>
    <property type="match status" value="1"/>
</dbReference>
<protein>
    <submittedName>
        <fullName evidence="2">DUF2796 domain-containing protein</fullName>
    </submittedName>
</protein>
<gene>
    <name evidence="2" type="ORF">ACFFJP_04955</name>
</gene>
<keyword evidence="1" id="KW-0732">Signal</keyword>
<evidence type="ECO:0000313" key="3">
    <source>
        <dbReference type="Proteomes" id="UP001589813"/>
    </source>
</evidence>
<dbReference type="InterPro" id="IPR021253">
    <property type="entry name" value="ZrgA-like"/>
</dbReference>
<accession>A0ABV6BDN6</accession>
<name>A0ABV6BDN6_9GAMM</name>
<reference evidence="2 3" key="1">
    <citation type="submission" date="2024-09" db="EMBL/GenBank/DDBJ databases">
        <authorList>
            <person name="Sun Q."/>
            <person name="Mori K."/>
        </authorList>
    </citation>
    <scope>NUCLEOTIDE SEQUENCE [LARGE SCALE GENOMIC DNA]</scope>
    <source>
        <strain evidence="2 3">KCTC 23315</strain>
    </source>
</reference>